<feature type="compositionally biased region" description="Basic residues" evidence="12">
    <location>
        <begin position="468"/>
        <end position="477"/>
    </location>
</feature>
<feature type="non-terminal residue" evidence="15">
    <location>
        <position position="1"/>
    </location>
</feature>
<organism evidence="15 16">
    <name type="scientific">Coptotermes formosanus</name>
    <name type="common">Formosan subterranean termite</name>
    <dbReference type="NCBI Taxonomy" id="36987"/>
    <lineage>
        <taxon>Eukaryota</taxon>
        <taxon>Metazoa</taxon>
        <taxon>Ecdysozoa</taxon>
        <taxon>Arthropoda</taxon>
        <taxon>Hexapoda</taxon>
        <taxon>Insecta</taxon>
        <taxon>Pterygota</taxon>
        <taxon>Neoptera</taxon>
        <taxon>Polyneoptera</taxon>
        <taxon>Dictyoptera</taxon>
        <taxon>Blattodea</taxon>
        <taxon>Blattoidea</taxon>
        <taxon>Termitoidae</taxon>
        <taxon>Rhinotermitidae</taxon>
        <taxon>Coptotermes</taxon>
    </lineage>
</organism>
<dbReference type="PANTHER" id="PTHR10217:SF637">
    <property type="entry name" value="EAG-LIKE K[+] CHANNEL, ISOFORM A"/>
    <property type="match status" value="1"/>
</dbReference>
<sequence length="734" mass="81795">IVLNFRTTYVSGKGEVVSNPRAIAINYVKTWFIVDLLAALPFDMLYAFDAYGGEDSGASQIHLLKLTRLLRLARLLQKIDRYSQYSAMILTLLMLSFTLVAHWLACLWYVIAERERQGKGEHWDQGWIHAMAKRLNIPASNVTHSESYVTALYFTCSSLTSVGFGNVSANTTSEKIFSICTMLVGALMHAVVFGNVTAIIQRMYSRLSLYQVKLRDLKDFLTLHRVPKDIKQRMQDYFQNMWSVNRGIDIHETLRDFPVELRGEVSMHIHREVLQLPIFAGASAGCLKLLSLHIRNTLCAPGEYLIHKGDALQYIYYLCNGSMEVVQDSTVLAILGKGDLFGSDISMYLPPSGNGGVPAGGGVGSGVGGARVDFVVRSSCDVKALTYCDLKCISMEGLVDVLRLYPEYQQEFANDIQHDLTYNLREGYEAEQESEINGIPSVTLPSISEDDENIPEEGETSPLSPPHRSPHRAVRSPRRGKFNPSILMCNFICLIILNRLNLELKGEVEQTRNSVERVDTHVSSLHQDVTTLSQEVRNALQALQGLAASNTAMGTLYPYSLPAHSNPNLPDNSFRHGNMMTLPRSSSHPPEIFSWNSGEHIVGSNASNMTEKGTQTDELVHFLEHFVVQNPHHVLRILGLDPDVILSGRRVSPPPPLPPAGNPARASDTTFPTNTVVNMRNHSCNHVTSMSINHSTDWICQHRHRFSAGDIDDKLRENSSLPATRSLKFHPFTG</sequence>
<feature type="transmembrane region" description="Helical" evidence="13">
    <location>
        <begin position="176"/>
        <end position="200"/>
    </location>
</feature>
<dbReference type="Pfam" id="PF00520">
    <property type="entry name" value="Ion_trans"/>
    <property type="match status" value="1"/>
</dbReference>
<evidence type="ECO:0000256" key="4">
    <source>
        <dbReference type="ARBA" id="ARBA00022692"/>
    </source>
</evidence>
<dbReference type="Gene3D" id="1.10.287.70">
    <property type="match status" value="1"/>
</dbReference>
<keyword evidence="9" id="KW-0406">Ion transport</keyword>
<keyword evidence="8 13" id="KW-1133">Transmembrane helix</keyword>
<dbReference type="AlphaFoldDB" id="A0A6L2Q5D8"/>
<evidence type="ECO:0000256" key="9">
    <source>
        <dbReference type="ARBA" id="ARBA00023065"/>
    </source>
</evidence>
<dbReference type="PRINTS" id="PR01463">
    <property type="entry name" value="EAGCHANLFMLY"/>
</dbReference>
<dbReference type="InterPro" id="IPR000595">
    <property type="entry name" value="cNMP-bd_dom"/>
</dbReference>
<dbReference type="PANTHER" id="PTHR10217">
    <property type="entry name" value="VOLTAGE AND LIGAND GATED POTASSIUM CHANNEL"/>
    <property type="match status" value="1"/>
</dbReference>
<dbReference type="SUPFAM" id="SSF51206">
    <property type="entry name" value="cAMP-binding domain-like"/>
    <property type="match status" value="1"/>
</dbReference>
<dbReference type="FunCoup" id="A0A6L2Q5D8">
    <property type="interactions" value="15"/>
</dbReference>
<evidence type="ECO:0000256" key="5">
    <source>
        <dbReference type="ARBA" id="ARBA00022826"/>
    </source>
</evidence>
<feature type="compositionally biased region" description="Acidic residues" evidence="12">
    <location>
        <begin position="448"/>
        <end position="459"/>
    </location>
</feature>
<feature type="compositionally biased region" description="Pro residues" evidence="12">
    <location>
        <begin position="652"/>
        <end position="661"/>
    </location>
</feature>
<dbReference type="InterPro" id="IPR003950">
    <property type="entry name" value="K_chnl_volt-dep_ELK"/>
</dbReference>
<dbReference type="PRINTS" id="PR01465">
    <property type="entry name" value="ELKCHANNEL"/>
</dbReference>
<keyword evidence="4 13" id="KW-0812">Transmembrane</keyword>
<comment type="caution">
    <text evidence="15">The sequence shown here is derived from an EMBL/GenBank/DDBJ whole genome shotgun (WGS) entry which is preliminary data.</text>
</comment>
<protein>
    <recommendedName>
        <fullName evidence="14">Cyclic nucleotide-binding domain-containing protein</fullName>
    </recommendedName>
</protein>
<dbReference type="OrthoDB" id="432483at2759"/>
<evidence type="ECO:0000256" key="6">
    <source>
        <dbReference type="ARBA" id="ARBA00022882"/>
    </source>
</evidence>
<keyword evidence="6" id="KW-0851">Voltage-gated channel</keyword>
<keyword evidence="16" id="KW-1185">Reference proteome</keyword>
<evidence type="ECO:0000256" key="11">
    <source>
        <dbReference type="ARBA" id="ARBA00023303"/>
    </source>
</evidence>
<dbReference type="SUPFAM" id="SSF81324">
    <property type="entry name" value="Voltage-gated potassium channels"/>
    <property type="match status" value="1"/>
</dbReference>
<evidence type="ECO:0000256" key="13">
    <source>
        <dbReference type="SAM" id="Phobius"/>
    </source>
</evidence>
<evidence type="ECO:0000256" key="12">
    <source>
        <dbReference type="SAM" id="MobiDB-lite"/>
    </source>
</evidence>
<keyword evidence="5" id="KW-0631">Potassium channel</keyword>
<dbReference type="InterPro" id="IPR014710">
    <property type="entry name" value="RmlC-like_jellyroll"/>
</dbReference>
<feature type="region of interest" description="Disordered" evidence="12">
    <location>
        <begin position="432"/>
        <end position="477"/>
    </location>
</feature>
<evidence type="ECO:0000256" key="10">
    <source>
        <dbReference type="ARBA" id="ARBA00023136"/>
    </source>
</evidence>
<comment type="subcellular location">
    <subcellularLocation>
        <location evidence="1">Membrane</location>
        <topology evidence="1">Multi-pass membrane protein</topology>
    </subcellularLocation>
</comment>
<evidence type="ECO:0000313" key="16">
    <source>
        <dbReference type="Proteomes" id="UP000502823"/>
    </source>
</evidence>
<dbReference type="InterPro" id="IPR003938">
    <property type="entry name" value="K_chnl_volt-dep_EAG/ELK/ERG"/>
</dbReference>
<evidence type="ECO:0000256" key="7">
    <source>
        <dbReference type="ARBA" id="ARBA00022958"/>
    </source>
</evidence>
<dbReference type="InterPro" id="IPR018490">
    <property type="entry name" value="cNMP-bd_dom_sf"/>
</dbReference>
<evidence type="ECO:0000313" key="15">
    <source>
        <dbReference type="EMBL" id="GFG39594.1"/>
    </source>
</evidence>
<dbReference type="CDD" id="cd00038">
    <property type="entry name" value="CAP_ED"/>
    <property type="match status" value="1"/>
</dbReference>
<evidence type="ECO:0000256" key="3">
    <source>
        <dbReference type="ARBA" id="ARBA00022538"/>
    </source>
</evidence>
<name>A0A6L2Q5D8_COPFO</name>
<dbReference type="GO" id="GO:0005886">
    <property type="term" value="C:plasma membrane"/>
    <property type="evidence" value="ECO:0007669"/>
    <property type="project" value="TreeGrafter"/>
</dbReference>
<dbReference type="PROSITE" id="PS50042">
    <property type="entry name" value="CNMP_BINDING_3"/>
    <property type="match status" value="1"/>
</dbReference>
<evidence type="ECO:0000256" key="2">
    <source>
        <dbReference type="ARBA" id="ARBA00022448"/>
    </source>
</evidence>
<evidence type="ECO:0000256" key="8">
    <source>
        <dbReference type="ARBA" id="ARBA00022989"/>
    </source>
</evidence>
<reference evidence="16" key="1">
    <citation type="submission" date="2020-01" db="EMBL/GenBank/DDBJ databases">
        <title>Draft genome sequence of the Termite Coptotermes fromosanus.</title>
        <authorList>
            <person name="Itakura S."/>
            <person name="Yosikawa Y."/>
            <person name="Umezawa K."/>
        </authorList>
    </citation>
    <scope>NUCLEOTIDE SEQUENCE [LARGE SCALE GENOMIC DNA]</scope>
</reference>
<dbReference type="GO" id="GO:0005249">
    <property type="term" value="F:voltage-gated potassium channel activity"/>
    <property type="evidence" value="ECO:0007669"/>
    <property type="project" value="InterPro"/>
</dbReference>
<evidence type="ECO:0000256" key="1">
    <source>
        <dbReference type="ARBA" id="ARBA00004141"/>
    </source>
</evidence>
<proteinExistence type="predicted"/>
<feature type="transmembrane region" description="Helical" evidence="13">
    <location>
        <begin position="87"/>
        <end position="111"/>
    </location>
</feature>
<dbReference type="GO" id="GO:0034702">
    <property type="term" value="C:monoatomic ion channel complex"/>
    <property type="evidence" value="ECO:0007669"/>
    <property type="project" value="UniProtKB-KW"/>
</dbReference>
<dbReference type="FunFam" id="2.60.120.10:FF:000097">
    <property type="entry name" value="Eag-like K[+] channel, isoform B"/>
    <property type="match status" value="1"/>
</dbReference>
<dbReference type="Pfam" id="PF00027">
    <property type="entry name" value="cNMP_binding"/>
    <property type="match status" value="1"/>
</dbReference>
<keyword evidence="10 13" id="KW-0472">Membrane</keyword>
<keyword evidence="11" id="KW-0407">Ion channel</keyword>
<feature type="region of interest" description="Disordered" evidence="12">
    <location>
        <begin position="650"/>
        <end position="671"/>
    </location>
</feature>
<dbReference type="EMBL" id="BLKM01000909">
    <property type="protein sequence ID" value="GFG39594.1"/>
    <property type="molecule type" value="Genomic_DNA"/>
</dbReference>
<keyword evidence="3" id="KW-0633">Potassium transport</keyword>
<feature type="domain" description="Cyclic nucleotide-binding" evidence="14">
    <location>
        <begin position="278"/>
        <end position="342"/>
    </location>
</feature>
<accession>A0A6L2Q5D8</accession>
<gene>
    <name evidence="15" type="ORF">Cfor_03364</name>
</gene>
<dbReference type="GO" id="GO:0042391">
    <property type="term" value="P:regulation of membrane potential"/>
    <property type="evidence" value="ECO:0007669"/>
    <property type="project" value="TreeGrafter"/>
</dbReference>
<keyword evidence="7" id="KW-0630">Potassium</keyword>
<keyword evidence="2" id="KW-0813">Transport</keyword>
<dbReference type="Gene3D" id="2.60.120.10">
    <property type="entry name" value="Jelly Rolls"/>
    <property type="match status" value="1"/>
</dbReference>
<dbReference type="SMART" id="SM00100">
    <property type="entry name" value="cNMP"/>
    <property type="match status" value="1"/>
</dbReference>
<dbReference type="Gene3D" id="1.10.1200.260">
    <property type="match status" value="1"/>
</dbReference>
<dbReference type="Proteomes" id="UP000502823">
    <property type="component" value="Unassembled WGS sequence"/>
</dbReference>
<dbReference type="InterPro" id="IPR050818">
    <property type="entry name" value="KCNH_animal-type"/>
</dbReference>
<evidence type="ECO:0000259" key="14">
    <source>
        <dbReference type="PROSITE" id="PS50042"/>
    </source>
</evidence>
<dbReference type="InParanoid" id="A0A6L2Q5D8"/>
<dbReference type="InterPro" id="IPR005821">
    <property type="entry name" value="Ion_trans_dom"/>
</dbReference>